<feature type="compositionally biased region" description="Basic and acidic residues" evidence="1">
    <location>
        <begin position="821"/>
        <end position="837"/>
    </location>
</feature>
<accession>A0A518HD71</accession>
<evidence type="ECO:0000313" key="3">
    <source>
        <dbReference type="EMBL" id="QDV38804.1"/>
    </source>
</evidence>
<dbReference type="AlphaFoldDB" id="A0A518HD71"/>
<feature type="compositionally biased region" description="Low complexity" evidence="1">
    <location>
        <begin position="860"/>
        <end position="872"/>
    </location>
</feature>
<gene>
    <name evidence="3" type="ORF">ElP_67610</name>
</gene>
<dbReference type="RefSeq" id="WP_197446557.1">
    <property type="nucleotide sequence ID" value="NZ_CP036426.1"/>
</dbReference>
<feature type="region of interest" description="Disordered" evidence="1">
    <location>
        <begin position="720"/>
        <end position="902"/>
    </location>
</feature>
<dbReference type="KEGG" id="tpla:ElP_67610"/>
<feature type="compositionally biased region" description="Basic and acidic residues" evidence="1">
    <location>
        <begin position="582"/>
        <end position="597"/>
    </location>
</feature>
<feature type="compositionally biased region" description="Basic and acidic residues" evidence="1">
    <location>
        <begin position="893"/>
        <end position="902"/>
    </location>
</feature>
<protein>
    <submittedName>
        <fullName evidence="3">Uncharacterized protein</fullName>
    </submittedName>
</protein>
<sequence length="951" mass="98752">MTIAPPGPGRAPAAGLPGSIRSVLARVGRRLDAAAAMRGLGLTLGVSAAIAAAAMAVDLLRPIPTPVRWAGWLAWVGVSSTLLIRGVLGPLLRRHRPDALAAVAGRGLPDRGATLTAAVSLAGAGGRAHGSPELIAALVDRAVEEAGSIEPGRAVPLARAARRLAIGLAAAGVVALPAIVAPDPFAALSGRFLAPWSDPGSAGLLAIAVEPGDAVVARGGPLAVSASVRARSRLAGPPPETALLQWTGPDGASHALELGPGKGEPRRDDARGFALTLPSIEGPITYRVVAGSARSRPYRVRVVDPPLVSSHRWTIAPPPYTGRDAEEVVGPAGATAWQDSRVTIVASTDRPARRVVLSWPAEPASGDRHEGKSIDFEPSADGRAWTVEVSATASGPYELVAEDEHGLVGRPGRSGRLEVVVDAPPAVALADGEEAAGPGDRLALPVASRDDVAVCSAELHVAVLRADAGPGSLPEPLGEPIPLVLDGLGTPAARGVAGLDLAPLGLGDGDALSVRVRVLDNRPPPRGPNEGWSAPIPVAIVADVQQFDADRLEARLGPIREELQSLARQAAENQRNLPPLRADAEAARRDDDAWSERSADDLDCLAEAARGLVDRLQLLSRALEADPTLGPLADPVRQAAEAEADDARQALDDARRDEEDPDARLDDLRRAEAELAGASRRLDDLNRRLNSLARAAAARPELADLAGREGELADQARALADGAEAEDQAEDQDDDVPPPPAEPPGEAKPTPPIDPEALRRLRESQDQLSRALDELLRRAPALRDDDAAAEARADAEAARRDLDRAAAGPDPGDPSRSPSEAAREAAEAMRRAAEQLRRASGSADPSSRAERLARLLADQAGEPSSPSDGDPSASPPRSIPAGPSDPAAAFGLRSERSWGDLPGHLRTELLQSSPDRYRPDYAALIRLYFREIARGASDPGPAPDPGPGGAP</sequence>
<feature type="region of interest" description="Disordered" evidence="1">
    <location>
        <begin position="638"/>
        <end position="666"/>
    </location>
</feature>
<feature type="compositionally biased region" description="Basic and acidic residues" evidence="1">
    <location>
        <begin position="645"/>
        <end position="666"/>
    </location>
</feature>
<name>A0A518HD71_9BACT</name>
<proteinExistence type="predicted"/>
<feature type="compositionally biased region" description="Basic and acidic residues" evidence="1">
    <location>
        <begin position="756"/>
        <end position="804"/>
    </location>
</feature>
<evidence type="ECO:0000313" key="4">
    <source>
        <dbReference type="Proteomes" id="UP000317835"/>
    </source>
</evidence>
<dbReference type="EMBL" id="CP036426">
    <property type="protein sequence ID" value="QDV38804.1"/>
    <property type="molecule type" value="Genomic_DNA"/>
</dbReference>
<keyword evidence="2" id="KW-1133">Transmembrane helix</keyword>
<feature type="transmembrane region" description="Helical" evidence="2">
    <location>
        <begin position="69"/>
        <end position="88"/>
    </location>
</feature>
<feature type="transmembrane region" description="Helical" evidence="2">
    <location>
        <begin position="39"/>
        <end position="57"/>
    </location>
</feature>
<dbReference type="Proteomes" id="UP000317835">
    <property type="component" value="Chromosome"/>
</dbReference>
<evidence type="ECO:0000256" key="2">
    <source>
        <dbReference type="SAM" id="Phobius"/>
    </source>
</evidence>
<keyword evidence="2" id="KW-0812">Transmembrane</keyword>
<evidence type="ECO:0000256" key="1">
    <source>
        <dbReference type="SAM" id="MobiDB-lite"/>
    </source>
</evidence>
<feature type="transmembrane region" description="Helical" evidence="2">
    <location>
        <begin position="164"/>
        <end position="181"/>
    </location>
</feature>
<reference evidence="3 4" key="1">
    <citation type="submission" date="2019-02" db="EMBL/GenBank/DDBJ databases">
        <title>Deep-cultivation of Planctomycetes and their phenomic and genomic characterization uncovers novel biology.</title>
        <authorList>
            <person name="Wiegand S."/>
            <person name="Jogler M."/>
            <person name="Boedeker C."/>
            <person name="Pinto D."/>
            <person name="Vollmers J."/>
            <person name="Rivas-Marin E."/>
            <person name="Kohn T."/>
            <person name="Peeters S.H."/>
            <person name="Heuer A."/>
            <person name="Rast P."/>
            <person name="Oberbeckmann S."/>
            <person name="Bunk B."/>
            <person name="Jeske O."/>
            <person name="Meyerdierks A."/>
            <person name="Storesund J.E."/>
            <person name="Kallscheuer N."/>
            <person name="Luecker S."/>
            <person name="Lage O.M."/>
            <person name="Pohl T."/>
            <person name="Merkel B.J."/>
            <person name="Hornburger P."/>
            <person name="Mueller R.-W."/>
            <person name="Bruemmer F."/>
            <person name="Labrenz M."/>
            <person name="Spormann A.M."/>
            <person name="Op den Camp H."/>
            <person name="Overmann J."/>
            <person name="Amann R."/>
            <person name="Jetten M.S.M."/>
            <person name="Mascher T."/>
            <person name="Medema M.H."/>
            <person name="Devos D.P."/>
            <person name="Kaster A.-K."/>
            <person name="Ovreas L."/>
            <person name="Rohde M."/>
            <person name="Galperin M.Y."/>
            <person name="Jogler C."/>
        </authorList>
    </citation>
    <scope>NUCLEOTIDE SEQUENCE [LARGE SCALE GENOMIC DNA]</scope>
    <source>
        <strain evidence="3 4">ElP</strain>
    </source>
</reference>
<keyword evidence="2" id="KW-0472">Membrane</keyword>
<keyword evidence="4" id="KW-1185">Reference proteome</keyword>
<feature type="compositionally biased region" description="Low complexity" evidence="1">
    <location>
        <begin position="805"/>
        <end position="820"/>
    </location>
</feature>
<organism evidence="3 4">
    <name type="scientific">Tautonia plasticadhaerens</name>
    <dbReference type="NCBI Taxonomy" id="2527974"/>
    <lineage>
        <taxon>Bacteria</taxon>
        <taxon>Pseudomonadati</taxon>
        <taxon>Planctomycetota</taxon>
        <taxon>Planctomycetia</taxon>
        <taxon>Isosphaerales</taxon>
        <taxon>Isosphaeraceae</taxon>
        <taxon>Tautonia</taxon>
    </lineage>
</organism>
<feature type="compositionally biased region" description="Acidic residues" evidence="1">
    <location>
        <begin position="723"/>
        <end position="736"/>
    </location>
</feature>
<feature type="region of interest" description="Disordered" evidence="1">
    <location>
        <begin position="570"/>
        <end position="597"/>
    </location>
</feature>